<protein>
    <submittedName>
        <fullName evidence="2">Uncharacterized protein</fullName>
    </submittedName>
</protein>
<proteinExistence type="predicted"/>
<feature type="region of interest" description="Disordered" evidence="1">
    <location>
        <begin position="1"/>
        <end position="22"/>
    </location>
</feature>
<dbReference type="Proteomes" id="UP000234254">
    <property type="component" value="Unassembled WGS sequence"/>
</dbReference>
<evidence type="ECO:0000256" key="1">
    <source>
        <dbReference type="SAM" id="MobiDB-lite"/>
    </source>
</evidence>
<keyword evidence="3" id="KW-1185">Reference proteome</keyword>
<dbReference type="VEuPathDB" id="FungiDB:P168DRAFT_280399"/>
<name>A0A2I1D6H8_ASPC2</name>
<reference evidence="2" key="1">
    <citation type="submission" date="2016-12" db="EMBL/GenBank/DDBJ databases">
        <title>The genomes of Aspergillus section Nigri reveals drivers in fungal speciation.</title>
        <authorList>
            <consortium name="DOE Joint Genome Institute"/>
            <person name="Vesth T.C."/>
            <person name="Nybo J."/>
            <person name="Theobald S."/>
            <person name="Brandl J."/>
            <person name="Frisvad J.C."/>
            <person name="Nielsen K.F."/>
            <person name="Lyhne E.K."/>
            <person name="Kogle M.E."/>
            <person name="Kuo A."/>
            <person name="Riley R."/>
            <person name="Clum A."/>
            <person name="Nolan M."/>
            <person name="Lipzen A."/>
            <person name="Salamov A."/>
            <person name="Henrissat B."/>
            <person name="Wiebenga A."/>
            <person name="De vries R.P."/>
            <person name="Grigoriev I.V."/>
            <person name="Mortensen U.H."/>
            <person name="Andersen M.R."/>
            <person name="Baker S.E."/>
        </authorList>
    </citation>
    <scope>NUCLEOTIDE SEQUENCE</scope>
    <source>
        <strain evidence="2">IBT 28561</strain>
    </source>
</reference>
<accession>A0A2I1D6H8</accession>
<dbReference type="AlphaFoldDB" id="A0A2I1D6H8"/>
<evidence type="ECO:0000313" key="3">
    <source>
        <dbReference type="Proteomes" id="UP000234254"/>
    </source>
</evidence>
<dbReference type="RefSeq" id="XP_024694063.1">
    <property type="nucleotide sequence ID" value="XM_024835865.1"/>
</dbReference>
<comment type="caution">
    <text evidence="2">The sequence shown here is derived from an EMBL/GenBank/DDBJ whole genome shotgun (WGS) entry which is preliminary data.</text>
</comment>
<evidence type="ECO:0000313" key="2">
    <source>
        <dbReference type="EMBL" id="PKY05469.1"/>
    </source>
</evidence>
<dbReference type="GeneID" id="36543389"/>
<gene>
    <name evidence="2" type="ORF">P168DRAFT_280399</name>
</gene>
<organism evidence="2 3">
    <name type="scientific">Aspergillus campestris (strain IBT 28561)</name>
    <dbReference type="NCBI Taxonomy" id="1392248"/>
    <lineage>
        <taxon>Eukaryota</taxon>
        <taxon>Fungi</taxon>
        <taxon>Dikarya</taxon>
        <taxon>Ascomycota</taxon>
        <taxon>Pezizomycotina</taxon>
        <taxon>Eurotiomycetes</taxon>
        <taxon>Eurotiomycetidae</taxon>
        <taxon>Eurotiales</taxon>
        <taxon>Aspergillaceae</taxon>
        <taxon>Aspergillus</taxon>
        <taxon>Aspergillus subgen. Circumdati</taxon>
    </lineage>
</organism>
<sequence length="143" mass="16417">MSTSSSCRQTRKRAEDFPHNRREKHSAETVCEIMKVSLSKYPGARPSFVYHVITRFSEGPSIPVYGFQLDPLCRSRITGEHICEQKITGLNTRCHKIIQISTYTHAADGSRNWLKSNYALNENPEYDLVNEMPVLTLQDIFHS</sequence>
<dbReference type="EMBL" id="MSFM01000004">
    <property type="protein sequence ID" value="PKY05469.1"/>
    <property type="molecule type" value="Genomic_DNA"/>
</dbReference>